<keyword evidence="4" id="KW-1185">Reference proteome</keyword>
<organism evidence="3 4">
    <name type="scientific">Brevibacterium spongiae</name>
    <dbReference type="NCBI Taxonomy" id="2909672"/>
    <lineage>
        <taxon>Bacteria</taxon>
        <taxon>Bacillati</taxon>
        <taxon>Actinomycetota</taxon>
        <taxon>Actinomycetes</taxon>
        <taxon>Micrococcales</taxon>
        <taxon>Brevibacteriaceae</taxon>
        <taxon>Brevibacterium</taxon>
    </lineage>
</organism>
<protein>
    <submittedName>
        <fullName evidence="3">RES domain-containing protein</fullName>
    </submittedName>
</protein>
<feature type="region of interest" description="Disordered" evidence="1">
    <location>
        <begin position="1"/>
        <end position="32"/>
    </location>
</feature>
<dbReference type="RefSeq" id="WP_265419258.1">
    <property type="nucleotide sequence ID" value="NZ_CP093443.1"/>
</dbReference>
<evidence type="ECO:0000313" key="3">
    <source>
        <dbReference type="EMBL" id="UVI36693.1"/>
    </source>
</evidence>
<feature type="compositionally biased region" description="Basic and acidic residues" evidence="1">
    <location>
        <begin position="1"/>
        <end position="15"/>
    </location>
</feature>
<evidence type="ECO:0000259" key="2">
    <source>
        <dbReference type="SMART" id="SM00953"/>
    </source>
</evidence>
<dbReference type="EMBL" id="CP093443">
    <property type="protein sequence ID" value="UVI36693.1"/>
    <property type="molecule type" value="Genomic_DNA"/>
</dbReference>
<reference evidence="3" key="1">
    <citation type="submission" date="2022-03" db="EMBL/GenBank/DDBJ databases">
        <title>Brevibacterium spongiae sp. nov., isolated from marine sponge.</title>
        <authorList>
            <person name="Li Z."/>
            <person name="Zhang M."/>
        </authorList>
    </citation>
    <scope>NUCLEOTIDE SEQUENCE</scope>
    <source>
        <strain evidence="3">WHS-Z9</strain>
    </source>
</reference>
<dbReference type="Pfam" id="PF08808">
    <property type="entry name" value="RES"/>
    <property type="match status" value="1"/>
</dbReference>
<feature type="domain" description="RES" evidence="2">
    <location>
        <begin position="41"/>
        <end position="176"/>
    </location>
</feature>
<dbReference type="InterPro" id="IPR014914">
    <property type="entry name" value="RES_dom"/>
</dbReference>
<gene>
    <name evidence="3" type="ORF">L1F31_03235</name>
</gene>
<accession>A0ABY5SU70</accession>
<evidence type="ECO:0000256" key="1">
    <source>
        <dbReference type="SAM" id="MobiDB-lite"/>
    </source>
</evidence>
<proteinExistence type="predicted"/>
<evidence type="ECO:0000313" key="4">
    <source>
        <dbReference type="Proteomes" id="UP001064879"/>
    </source>
</evidence>
<sequence>MSREAVAQRHPHPDQDLSTFPTRPVDAGTRWRRGHRHEHEPWFFSSDGKGRFNLSEPFGTCYLASSDAVAARESIGPDIARSGVVTTTFLEGRVVSSLTLAEPVKAAHVSSNDAFPYGVTSELCSMEQYQIPRQWAHSLHESGFEGIWYHPRFSPGADSRAIALFGPAGAATGEIHEQKTLRAVVEDMAIVVVDPDSLDEFEILDEPPEM</sequence>
<dbReference type="SMART" id="SM00953">
    <property type="entry name" value="RES"/>
    <property type="match status" value="1"/>
</dbReference>
<dbReference type="Proteomes" id="UP001064879">
    <property type="component" value="Chromosome"/>
</dbReference>
<name>A0ABY5SU70_9MICO</name>